<feature type="region of interest" description="Disordered" evidence="1">
    <location>
        <begin position="1"/>
        <end position="37"/>
    </location>
</feature>
<keyword evidence="3" id="KW-1185">Reference proteome</keyword>
<feature type="region of interest" description="Disordered" evidence="1">
    <location>
        <begin position="187"/>
        <end position="210"/>
    </location>
</feature>
<organism evidence="2 3">
    <name type="scientific">Tremella mesenterica</name>
    <name type="common">Jelly fungus</name>
    <dbReference type="NCBI Taxonomy" id="5217"/>
    <lineage>
        <taxon>Eukaryota</taxon>
        <taxon>Fungi</taxon>
        <taxon>Dikarya</taxon>
        <taxon>Basidiomycota</taxon>
        <taxon>Agaricomycotina</taxon>
        <taxon>Tremellomycetes</taxon>
        <taxon>Tremellales</taxon>
        <taxon>Tremellaceae</taxon>
        <taxon>Tremella</taxon>
    </lineage>
</organism>
<dbReference type="Proteomes" id="UP000289152">
    <property type="component" value="Unassembled WGS sequence"/>
</dbReference>
<name>A0A4Q1BJ26_TREME</name>
<dbReference type="EMBL" id="SDIL01000062">
    <property type="protein sequence ID" value="RXK37703.1"/>
    <property type="molecule type" value="Genomic_DNA"/>
</dbReference>
<gene>
    <name evidence="2" type="ORF">M231_05036</name>
</gene>
<evidence type="ECO:0000313" key="2">
    <source>
        <dbReference type="EMBL" id="RXK37703.1"/>
    </source>
</evidence>
<reference evidence="2 3" key="1">
    <citation type="submission" date="2016-06" db="EMBL/GenBank/DDBJ databases">
        <title>Evolution of pathogenesis and genome organization in the Tremellales.</title>
        <authorList>
            <person name="Cuomo C."/>
            <person name="Litvintseva A."/>
            <person name="Heitman J."/>
            <person name="Chen Y."/>
            <person name="Sun S."/>
            <person name="Springer D."/>
            <person name="Dromer F."/>
            <person name="Young S."/>
            <person name="Zeng Q."/>
            <person name="Chapman S."/>
            <person name="Gujja S."/>
            <person name="Saif S."/>
            <person name="Birren B."/>
        </authorList>
    </citation>
    <scope>NUCLEOTIDE SEQUENCE [LARGE SCALE GENOMIC DNA]</scope>
    <source>
        <strain evidence="2 3">ATCC 28783</strain>
    </source>
</reference>
<dbReference type="VEuPathDB" id="FungiDB:TREMEDRAFT_59632"/>
<protein>
    <submittedName>
        <fullName evidence="2">Uncharacterized protein</fullName>
    </submittedName>
</protein>
<dbReference type="InParanoid" id="A0A4Q1BJ26"/>
<evidence type="ECO:0000256" key="1">
    <source>
        <dbReference type="SAM" id="MobiDB-lite"/>
    </source>
</evidence>
<accession>A0A4Q1BJ26</accession>
<comment type="caution">
    <text evidence="2">The sequence shown here is derived from an EMBL/GenBank/DDBJ whole genome shotgun (WGS) entry which is preliminary data.</text>
</comment>
<sequence>MSGTSTSPTDHADTNPLSGHFAEQISGGTSGPTSIEAEDRNTLIRLVYEELKAINEVKTTPSAVKLIDPEKEFTCSGGLWTKLWVKIQELSATMHKVQVSTPGMEQPEILPEDEGSNLMTADADSVTDHTVQETLIREVYKNVNALETLRTIPLRGVSPDLTKAVLLPRDKWTSFMETTAKLYQTLPVEPGSGLGSGMTLSPNEGRRRQN</sequence>
<dbReference type="AlphaFoldDB" id="A0A4Q1BJ26"/>
<proteinExistence type="predicted"/>
<evidence type="ECO:0000313" key="3">
    <source>
        <dbReference type="Proteomes" id="UP000289152"/>
    </source>
</evidence>